<feature type="compositionally biased region" description="Acidic residues" evidence="5">
    <location>
        <begin position="579"/>
        <end position="589"/>
    </location>
</feature>
<dbReference type="GO" id="GO:0005509">
    <property type="term" value="F:calcium ion binding"/>
    <property type="evidence" value="ECO:0007669"/>
    <property type="project" value="InterPro"/>
</dbReference>
<comment type="subcellular location">
    <subcellularLocation>
        <location evidence="1">Secreted</location>
    </subcellularLocation>
</comment>
<gene>
    <name evidence="6" type="primary">nodO</name>
    <name evidence="6" type="ORF">Pan265_08620</name>
</gene>
<dbReference type="EMBL" id="CP036280">
    <property type="protein sequence ID" value="QDU71017.1"/>
    <property type="molecule type" value="Genomic_DNA"/>
</dbReference>
<evidence type="ECO:0000256" key="4">
    <source>
        <dbReference type="ARBA" id="ARBA00022837"/>
    </source>
</evidence>
<dbReference type="Gene3D" id="2.150.10.10">
    <property type="entry name" value="Serralysin-like metalloprotease, C-terminal"/>
    <property type="match status" value="1"/>
</dbReference>
<keyword evidence="2" id="KW-0964">Secreted</keyword>
<feature type="region of interest" description="Disordered" evidence="5">
    <location>
        <begin position="777"/>
        <end position="813"/>
    </location>
</feature>
<proteinExistence type="predicted"/>
<dbReference type="Proteomes" id="UP000320386">
    <property type="component" value="Chromosome"/>
</dbReference>
<protein>
    <submittedName>
        <fullName evidence="6">Nodulation protein O</fullName>
    </submittedName>
</protein>
<dbReference type="InterPro" id="IPR001343">
    <property type="entry name" value="Hemolysn_Ca-bd"/>
</dbReference>
<dbReference type="Pfam" id="PF00353">
    <property type="entry name" value="HemolysinCabind"/>
    <property type="match status" value="1"/>
</dbReference>
<keyword evidence="7" id="KW-1185">Reference proteome</keyword>
<evidence type="ECO:0000256" key="3">
    <source>
        <dbReference type="ARBA" id="ARBA00022729"/>
    </source>
</evidence>
<evidence type="ECO:0000256" key="5">
    <source>
        <dbReference type="SAM" id="MobiDB-lite"/>
    </source>
</evidence>
<dbReference type="Gene3D" id="4.10.1080.10">
    <property type="entry name" value="TSP type-3 repeat"/>
    <property type="match status" value="1"/>
</dbReference>
<dbReference type="PANTHER" id="PTHR37467:SF1">
    <property type="entry name" value="EXPORTED CALCIUM-BINDING GLYCOPROTEIN"/>
    <property type="match status" value="1"/>
</dbReference>
<feature type="compositionally biased region" description="Acidic residues" evidence="5">
    <location>
        <begin position="542"/>
        <end position="561"/>
    </location>
</feature>
<dbReference type="SUPFAM" id="SSF51120">
    <property type="entry name" value="beta-Roll"/>
    <property type="match status" value="1"/>
</dbReference>
<name>A0A518BVP0_9BACT</name>
<keyword evidence="4" id="KW-0106">Calcium</keyword>
<dbReference type="InterPro" id="IPR053180">
    <property type="entry name" value="Ca-binding_acidic-repeat"/>
</dbReference>
<evidence type="ECO:0000256" key="2">
    <source>
        <dbReference type="ARBA" id="ARBA00022525"/>
    </source>
</evidence>
<feature type="compositionally biased region" description="Polar residues" evidence="5">
    <location>
        <begin position="562"/>
        <end position="577"/>
    </location>
</feature>
<accession>A0A518BVP0</accession>
<dbReference type="SUPFAM" id="SSF103647">
    <property type="entry name" value="TSP type-3 repeat"/>
    <property type="match status" value="1"/>
</dbReference>
<evidence type="ECO:0000313" key="6">
    <source>
        <dbReference type="EMBL" id="QDU71017.1"/>
    </source>
</evidence>
<feature type="region of interest" description="Disordered" evidence="5">
    <location>
        <begin position="376"/>
        <end position="411"/>
    </location>
</feature>
<evidence type="ECO:0000256" key="1">
    <source>
        <dbReference type="ARBA" id="ARBA00004613"/>
    </source>
</evidence>
<keyword evidence="3" id="KW-0732">Signal</keyword>
<dbReference type="KEGG" id="mcad:Pan265_08620"/>
<reference evidence="6 7" key="1">
    <citation type="submission" date="2019-02" db="EMBL/GenBank/DDBJ databases">
        <title>Deep-cultivation of Planctomycetes and their phenomic and genomic characterization uncovers novel biology.</title>
        <authorList>
            <person name="Wiegand S."/>
            <person name="Jogler M."/>
            <person name="Boedeker C."/>
            <person name="Pinto D."/>
            <person name="Vollmers J."/>
            <person name="Rivas-Marin E."/>
            <person name="Kohn T."/>
            <person name="Peeters S.H."/>
            <person name="Heuer A."/>
            <person name="Rast P."/>
            <person name="Oberbeckmann S."/>
            <person name="Bunk B."/>
            <person name="Jeske O."/>
            <person name="Meyerdierks A."/>
            <person name="Storesund J.E."/>
            <person name="Kallscheuer N."/>
            <person name="Luecker S."/>
            <person name="Lage O.M."/>
            <person name="Pohl T."/>
            <person name="Merkel B.J."/>
            <person name="Hornburger P."/>
            <person name="Mueller R.-W."/>
            <person name="Bruemmer F."/>
            <person name="Labrenz M."/>
            <person name="Spormann A.M."/>
            <person name="Op den Camp H."/>
            <person name="Overmann J."/>
            <person name="Amann R."/>
            <person name="Jetten M.S.M."/>
            <person name="Mascher T."/>
            <person name="Medema M.H."/>
            <person name="Devos D.P."/>
            <person name="Kaster A.-K."/>
            <person name="Ovreas L."/>
            <person name="Rohde M."/>
            <person name="Galperin M.Y."/>
            <person name="Jogler C."/>
        </authorList>
    </citation>
    <scope>NUCLEOTIDE SEQUENCE [LARGE SCALE GENOMIC DNA]</scope>
    <source>
        <strain evidence="6 7">Pan265</strain>
    </source>
</reference>
<dbReference type="InterPro" id="IPR011049">
    <property type="entry name" value="Serralysin-like_metalloprot_C"/>
</dbReference>
<dbReference type="InterPro" id="IPR028974">
    <property type="entry name" value="TSP_type-3_rpt"/>
</dbReference>
<dbReference type="PANTHER" id="PTHR37467">
    <property type="entry name" value="EXPORTED CALCIUM-BINDING GLYCOPROTEIN-RELATED"/>
    <property type="match status" value="1"/>
</dbReference>
<organism evidence="6 7">
    <name type="scientific">Mucisphaera calidilacus</name>
    <dbReference type="NCBI Taxonomy" id="2527982"/>
    <lineage>
        <taxon>Bacteria</taxon>
        <taxon>Pseudomonadati</taxon>
        <taxon>Planctomycetota</taxon>
        <taxon>Phycisphaerae</taxon>
        <taxon>Phycisphaerales</taxon>
        <taxon>Phycisphaeraceae</taxon>
        <taxon>Mucisphaera</taxon>
    </lineage>
</organism>
<evidence type="ECO:0000313" key="7">
    <source>
        <dbReference type="Proteomes" id="UP000320386"/>
    </source>
</evidence>
<feature type="region of interest" description="Disordered" evidence="5">
    <location>
        <begin position="510"/>
        <end position="609"/>
    </location>
</feature>
<dbReference type="InterPro" id="IPR059100">
    <property type="entry name" value="TSP3_bac"/>
</dbReference>
<dbReference type="Pfam" id="PF18884">
    <property type="entry name" value="TSP3_bac"/>
    <property type="match status" value="6"/>
</dbReference>
<feature type="region of interest" description="Disordered" evidence="5">
    <location>
        <begin position="327"/>
        <end position="346"/>
    </location>
</feature>
<sequence length="1645" mass="178041">MIVKTTGEDLHSATIDSVRTLPGGHWQINWSYDDQSALPPDGYELELQSIGSNGPEAIPGHTYNLPYGINEFFIEQPPADAILIAITPTRGSDTGTTAISFAPDPATPLVVPSPQQLHLAEQPGDPTQLRVVFSSVRDADGYRLTIEEAGTLTQIREIHQSAEAYLSETLQLNNPNADITVTIYSKRGEDVTPTGRSANRLAPSTPAQFTENLFLETVSWTPVTGSDHLLFLNDGIRHQYLGTFTDSTNNYTLPDVSADNLQEIALVTHTPDSGPSHQATADIYVTSALGDSDTDGLTNGQEFTTYGTDPFQPDTDNDLLNDGDEVLTYATNPLDPDSDDDNLDDGLEVLVHSTNPKAQDTDSDGLSDGAEVLTHLSDPTSQHSDSDGISDGEEVLVHGTKPTNPDTDEDTLTDDREIFAELTNPLSSDTDGDGLDDAWEVKYKDVDDIDPINHYTDSDSNPDGDLLNTLQEYAVGTDPGVADEHHFWTKPSQSPDASLDADRDGILDIIEADLGTNPNTRDTDGDGLTDGFELQHGFDPNNPDEEGNQILDGQDDADDDTLNNSQEQSNGTNPSNPDTDGDGTNDNDEIANGSDPTDASDGGQPVPTAYRNSIRFTLHDSDSSGTHWDEAYGSRELIINDRIRLTVNHNDGIIEHQEYWYHADADEEIQLQFTHTWNHDPDLDYHYRYTNLPEGVSDRGWGSGWGWGWGGGWGWGRIYVSSNTPFWSDDPNYLLTTTVWPAGDWDWSYERIDSPPPDINWSGSATIHTGGLDLEITDLPNDQEDDPQQAPILPVSSADADNDDIPDALDINDTTRPLLPVELTLSSNYNAGWSSGIDPANTMITFRYQGPDQTEINNLASLTPTTLQSQGEPATTPGLRLWQDDASSPSLYLAPDTPISAQDLGLSPGNTVTLWIEASPGSNANQPYALAAEMNLTDTNQTNYTRLIADTVLARPLAVDLDIDSDNTALYDLPEGSESEDEIEASKPKVILVNRDDDDNDQIPDYADGYGAFSDNPSSVYNADEQFVPVTLKLPVVQDTQASLVFHYSADDPASVTRSSLNIEEIASYADPTAYAYSAAGQGLLRLWTKPGEYTRLADPISQGGDFVPAGTTISLDDLTIDAQGTVTLYLEAVYGSATPTNITVDYTVDSKTASDVIAVLPLAPDISISSDVQLEGYTLITGSGSITGTSGNDIIFGSDSADLIDAGSGDDIIIAGSGDDEIYSGNGSDIIYPGRGDDLIDVDNADTLPIASPEAENTIIYRDKIVVSYTNDNNLMLLGQALATYELLFGPDDPWLEAFAGIGGTIQARSETIWTFSDAYVDNVDGKPVLTLELENSDLDDPFKMATAMRQAILSYAGSSPVLFNGGYRKFQAYFTDNLQLFDLAKQRSYTDEQDEINTYQQLQQLGIAQAAEAAGLLATLYASGVTIISEAADLVFVLHDLATSESGEEQVIAMAGLLPFIPVGATGGVAKIILRSPVGELLVYTTGKVLYLPNTTAQLGIKLTRATLSEGAEKIRFVDDPTGISVPIFGRGHATGALNHDKATDRLAEQLAATGNYEYITTNLTWRTTLNDAAGNPLTDSPRRPDVIAVRRDGRVEAYEIPSELDDPTLLYNRMQEIMQTLPDERRTDPIIISITDILGTPE</sequence>
<feature type="region of interest" description="Disordered" evidence="5">
    <location>
        <begin position="481"/>
        <end position="500"/>
    </location>
</feature>
<feature type="compositionally biased region" description="Acidic residues" evidence="5">
    <location>
        <begin position="336"/>
        <end position="346"/>
    </location>
</feature>